<dbReference type="Proteomes" id="UP001198220">
    <property type="component" value="Unassembled WGS sequence"/>
</dbReference>
<dbReference type="Gene3D" id="2.40.320.10">
    <property type="entry name" value="Hypothetical Protein Pfu-838710-001"/>
    <property type="match status" value="1"/>
</dbReference>
<dbReference type="AlphaFoldDB" id="A0AAE3DD59"/>
<evidence type="ECO:0000313" key="2">
    <source>
        <dbReference type="EMBL" id="MCC2127009.1"/>
    </source>
</evidence>
<protein>
    <submittedName>
        <fullName evidence="2">Class IV adenylate cyclase</fullName>
    </submittedName>
</protein>
<sequence length="193" mass="21986">MAIEVEIKLKIEDSGKFIKKLKDQYFTAGKTVWESDLYFTSEHRNMKACDEALRVRCVEEEDTGKQAAYLTYKGKKLDTCSMTRKEVELEISDGETGVELLKSIGFYPTTPVEKLRQYFHREQMTACVDQVTGLGDFLELEIIVEDETKRAAALSEIETLLVKLGYTMQDTTRTSYLSMLEEAFPCGNTEVSV</sequence>
<dbReference type="RefSeq" id="WP_308459790.1">
    <property type="nucleotide sequence ID" value="NZ_JAJEPS010000013.1"/>
</dbReference>
<dbReference type="Pfam" id="PF01928">
    <property type="entry name" value="CYTH"/>
    <property type="match status" value="1"/>
</dbReference>
<dbReference type="EMBL" id="JAJEPS010000013">
    <property type="protein sequence ID" value="MCC2127009.1"/>
    <property type="molecule type" value="Genomic_DNA"/>
</dbReference>
<dbReference type="InterPro" id="IPR008173">
    <property type="entry name" value="Adenylyl_cyclase_CyaB"/>
</dbReference>
<dbReference type="PANTHER" id="PTHR21028">
    <property type="entry name" value="SI:CH211-156B7.4"/>
    <property type="match status" value="1"/>
</dbReference>
<gene>
    <name evidence="2" type="primary">cyaB</name>
    <name evidence="2" type="ORF">LKD36_12615</name>
</gene>
<dbReference type="PANTHER" id="PTHR21028:SF2">
    <property type="entry name" value="CYTH DOMAIN-CONTAINING PROTEIN"/>
    <property type="match status" value="1"/>
</dbReference>
<reference evidence="2 3" key="1">
    <citation type="submission" date="2021-10" db="EMBL/GenBank/DDBJ databases">
        <title>Anaerobic single-cell dispensing facilitates the cultivation of human gut bacteria.</title>
        <authorList>
            <person name="Afrizal A."/>
        </authorList>
    </citation>
    <scope>NUCLEOTIDE SEQUENCE [LARGE SCALE GENOMIC DNA]</scope>
    <source>
        <strain evidence="2 3">CLA-AA-H276</strain>
    </source>
</reference>
<dbReference type="NCBIfam" id="TIGR00318">
    <property type="entry name" value="cyaB"/>
    <property type="match status" value="1"/>
</dbReference>
<evidence type="ECO:0000313" key="3">
    <source>
        <dbReference type="Proteomes" id="UP001198220"/>
    </source>
</evidence>
<dbReference type="InterPro" id="IPR023577">
    <property type="entry name" value="CYTH_domain"/>
</dbReference>
<organism evidence="2 3">
    <name type="scientific">Hominiventricola filiformis</name>
    <dbReference type="NCBI Taxonomy" id="2885352"/>
    <lineage>
        <taxon>Bacteria</taxon>
        <taxon>Bacillati</taxon>
        <taxon>Bacillota</taxon>
        <taxon>Clostridia</taxon>
        <taxon>Lachnospirales</taxon>
        <taxon>Lachnospiraceae</taxon>
        <taxon>Hominiventricola</taxon>
    </lineage>
</organism>
<proteinExistence type="predicted"/>
<accession>A0AAE3DD59</accession>
<dbReference type="PROSITE" id="PS51707">
    <property type="entry name" value="CYTH"/>
    <property type="match status" value="1"/>
</dbReference>
<feature type="domain" description="CYTH" evidence="1">
    <location>
        <begin position="2"/>
        <end position="182"/>
    </location>
</feature>
<dbReference type="InterPro" id="IPR033469">
    <property type="entry name" value="CYTH-like_dom_sf"/>
</dbReference>
<keyword evidence="3" id="KW-1185">Reference proteome</keyword>
<dbReference type="SUPFAM" id="SSF55154">
    <property type="entry name" value="CYTH-like phosphatases"/>
    <property type="match status" value="1"/>
</dbReference>
<name>A0AAE3DD59_9FIRM</name>
<dbReference type="SMART" id="SM01118">
    <property type="entry name" value="CYTH"/>
    <property type="match status" value="1"/>
</dbReference>
<comment type="caution">
    <text evidence="2">The sequence shown here is derived from an EMBL/GenBank/DDBJ whole genome shotgun (WGS) entry which is preliminary data.</text>
</comment>
<evidence type="ECO:0000259" key="1">
    <source>
        <dbReference type="PROSITE" id="PS51707"/>
    </source>
</evidence>
<dbReference type="CDD" id="cd07890">
    <property type="entry name" value="CYTH-like_AC_IV-like"/>
    <property type="match status" value="1"/>
</dbReference>